<feature type="compositionally biased region" description="Acidic residues" evidence="4">
    <location>
        <begin position="709"/>
        <end position="764"/>
    </location>
</feature>
<feature type="region of interest" description="Disordered" evidence="4">
    <location>
        <begin position="1014"/>
        <end position="1034"/>
    </location>
</feature>
<feature type="compositionally biased region" description="Acidic residues" evidence="4">
    <location>
        <begin position="1236"/>
        <end position="1248"/>
    </location>
</feature>
<dbReference type="GO" id="GO:0010997">
    <property type="term" value="F:anaphase-promoting complex binding"/>
    <property type="evidence" value="ECO:0007669"/>
    <property type="project" value="TreeGrafter"/>
</dbReference>
<proteinExistence type="predicted"/>
<feature type="compositionally biased region" description="Acidic residues" evidence="4">
    <location>
        <begin position="1140"/>
        <end position="1157"/>
    </location>
</feature>
<feature type="compositionally biased region" description="Basic residues" evidence="4">
    <location>
        <begin position="190"/>
        <end position="202"/>
    </location>
</feature>
<keyword evidence="2" id="KW-0597">Phosphoprotein</keyword>
<protein>
    <recommendedName>
        <fullName evidence="7">Claspin</fullName>
    </recommendedName>
</protein>
<evidence type="ECO:0000256" key="1">
    <source>
        <dbReference type="ARBA" id="ARBA00004123"/>
    </source>
</evidence>
<feature type="region of interest" description="Disordered" evidence="4">
    <location>
        <begin position="296"/>
        <end position="336"/>
    </location>
</feature>
<evidence type="ECO:0000256" key="3">
    <source>
        <dbReference type="ARBA" id="ARBA00023242"/>
    </source>
</evidence>
<dbReference type="GO" id="GO:0007095">
    <property type="term" value="P:mitotic G2 DNA damage checkpoint signaling"/>
    <property type="evidence" value="ECO:0007669"/>
    <property type="project" value="TreeGrafter"/>
</dbReference>
<dbReference type="GO" id="GO:0005634">
    <property type="term" value="C:nucleus"/>
    <property type="evidence" value="ECO:0007669"/>
    <property type="project" value="UniProtKB-SubCell"/>
</dbReference>
<feature type="compositionally biased region" description="Basic and acidic residues" evidence="4">
    <location>
        <begin position="46"/>
        <end position="65"/>
    </location>
</feature>
<evidence type="ECO:0000256" key="4">
    <source>
        <dbReference type="SAM" id="MobiDB-lite"/>
    </source>
</evidence>
<comment type="caution">
    <text evidence="5">The sequence shown here is derived from an EMBL/GenBank/DDBJ whole genome shotgun (WGS) entry which is preliminary data.</text>
</comment>
<comment type="subcellular location">
    <subcellularLocation>
        <location evidence="1">Nucleus</location>
    </subcellularLocation>
</comment>
<organism evidence="5 6">
    <name type="scientific">Mythimna separata</name>
    <name type="common">Oriental armyworm</name>
    <name type="synonym">Pseudaletia separata</name>
    <dbReference type="NCBI Taxonomy" id="271217"/>
    <lineage>
        <taxon>Eukaryota</taxon>
        <taxon>Metazoa</taxon>
        <taxon>Ecdysozoa</taxon>
        <taxon>Arthropoda</taxon>
        <taxon>Hexapoda</taxon>
        <taxon>Insecta</taxon>
        <taxon>Pterygota</taxon>
        <taxon>Neoptera</taxon>
        <taxon>Endopterygota</taxon>
        <taxon>Lepidoptera</taxon>
        <taxon>Glossata</taxon>
        <taxon>Ditrysia</taxon>
        <taxon>Noctuoidea</taxon>
        <taxon>Noctuidae</taxon>
        <taxon>Noctuinae</taxon>
        <taxon>Hadenini</taxon>
        <taxon>Mythimna</taxon>
    </lineage>
</organism>
<feature type="compositionally biased region" description="Polar residues" evidence="4">
    <location>
        <begin position="76"/>
        <end position="91"/>
    </location>
</feature>
<feature type="compositionally biased region" description="Acidic residues" evidence="4">
    <location>
        <begin position="143"/>
        <end position="152"/>
    </location>
</feature>
<accession>A0AAD7YQK6</accession>
<feature type="compositionally biased region" description="Basic and acidic residues" evidence="4">
    <location>
        <begin position="92"/>
        <end position="106"/>
    </location>
</feature>
<feature type="compositionally biased region" description="Acidic residues" evidence="4">
    <location>
        <begin position="1082"/>
        <end position="1103"/>
    </location>
</feature>
<evidence type="ECO:0000313" key="5">
    <source>
        <dbReference type="EMBL" id="KAJ8723957.1"/>
    </source>
</evidence>
<feature type="region of interest" description="Disordered" evidence="4">
    <location>
        <begin position="1071"/>
        <end position="1103"/>
    </location>
</feature>
<dbReference type="InterPro" id="IPR024146">
    <property type="entry name" value="Claspin"/>
</dbReference>
<dbReference type="GO" id="GO:0033314">
    <property type="term" value="P:mitotic DNA replication checkpoint signaling"/>
    <property type="evidence" value="ECO:0007669"/>
    <property type="project" value="TreeGrafter"/>
</dbReference>
<gene>
    <name evidence="5" type="ORF">PYW07_007937</name>
</gene>
<keyword evidence="3" id="KW-0539">Nucleus</keyword>
<dbReference type="PANTHER" id="PTHR14396:SF10">
    <property type="entry name" value="CLASPIN"/>
    <property type="match status" value="1"/>
</dbReference>
<dbReference type="Proteomes" id="UP001231518">
    <property type="component" value="Chromosome 20"/>
</dbReference>
<evidence type="ECO:0000256" key="2">
    <source>
        <dbReference type="ARBA" id="ARBA00022553"/>
    </source>
</evidence>
<dbReference type="PANTHER" id="PTHR14396">
    <property type="entry name" value="CLASPIN"/>
    <property type="match status" value="1"/>
</dbReference>
<feature type="region of interest" description="Disordered" evidence="4">
    <location>
        <begin position="650"/>
        <end position="785"/>
    </location>
</feature>
<dbReference type="EMBL" id="JARGEI010000011">
    <property type="protein sequence ID" value="KAJ8723957.1"/>
    <property type="molecule type" value="Genomic_DNA"/>
</dbReference>
<feature type="compositionally biased region" description="Polar residues" evidence="4">
    <location>
        <begin position="321"/>
        <end position="336"/>
    </location>
</feature>
<keyword evidence="6" id="KW-1185">Reference proteome</keyword>
<feature type="region of interest" description="Disordered" evidence="4">
    <location>
        <begin position="1140"/>
        <end position="1171"/>
    </location>
</feature>
<evidence type="ECO:0008006" key="7">
    <source>
        <dbReference type="Google" id="ProtNLM"/>
    </source>
</evidence>
<sequence length="1426" mass="161283">MSPTMNTTDVKDVSSTSSDDESAPVQRTKKRVKQFSDSDSENEIVQPKENKTVQEELENDSDKESGSSIVPFKSGKTLSRIQMGGSSSDSDTSNRNESLKNEEQQMRMKNKRNKLKDKFKGLLSSRGKLTLQDNDDKQSSEGSQEENTDASDNDISSVSKIKEKIRKSMATMSSICDPDTSDEEAEMNKKHMPKQRPKKPQKSAKLIEAKPVRMSAKQAMENMQLIKSESNRMLREKAVSLPYHRPKALSLKDIMSRRKPAVALDGKALPIKMNDDQLKHYALLLEQRQKEMMELCKSESDEETPETEEKSDVIQQEGEVSETTSNKSENIIENTDNTESAEIALITNKDAEDYDLAYTQLIENELAKTASTQGDNINSKEEINEKPVSPSIATNDQQEDSEKDDSNTDFKLVYNDSVEEEHLTTENTVSVAKEDTIQEEAKNNNNLENISEQQLIKMNTEPESQLISLHYTENETEEIVPLHKPNKPVELNITEKPEDASNENTEIVDVAAEKDKQDDFFSDDDVNMEDIDRIIENAEILRDDDIVNSPMLIRDPLPLNAKPTLTGAPGMVIDLDGGSCVPKKTGVELLKERFTYFARLKTPEEIEREKEKKLKPGAQHLKLKQELEEKIAEQRSLEWAKRLEEEKQQHIEMDTILDDAEDSFEKIEGKLEEEEEKEIESSSESEGEEEPEENDIEIKDKPRKHNPMLDDEAEESDVEEIEGEAPNDDEANEAVDEDDNVEQADDEEDDSSEDESSESEEEEETNKPKKGRILKAFEDSDDEDTLVKQGEIDTLVTEDNKTNNMDVVVAVSNEVQSASQDDVIQLAQRHASVSDDLFTSQESSIAVEKPKEGTIASDEAMTQTFSILDSTSGVTMDMESPSKLNVLCMSQPYKDPSLNGIVEGSQLPISQTSQSQPIGEDILALCTGKFYDNEFVSPTEEKEYVDDLSQDIGNNDFHDTQTAEPVANDDICKEVDAAVPEKENDGKKIDETSKKADGHLRDILDELDDPEFDKPKVNKFFTGGNTQKKEDEQVLESTQLKKKFTIESDDDDGPVEVDGEVTVAKKKKLKKRKPEKRALQISDDEDEGDEEIEYDDEDLSDLEDDAERLVEYDSEENEIEIKPDKPKKKRKVADFFEQEAELTSEDEWVGSGDEDEKGLDRMEREEGDDEVFHQGQLRKELGQIHMRDVLDQDKREVRIIQELLFEDGDLGDGHRQRKFRWRNAGEEDPTGTVPDEFADTQEEEFESEEQWRKQRHEREVFLRTMQQDEEESVNVSVNRTTIIKANLSSKSMSTLLQEVNQSKTEADSPVLPEKKTAKDIPSPKKAFSIFQQSYHGSLLTRGRGALARLAALATPLAVDDDAPKIGSLASHKRNFVFTALTQDDDEAPKVTIKRKADGNLGTPKLMKKMKIEEKLVRPKSSLLDHF</sequence>
<feature type="region of interest" description="Disordered" evidence="4">
    <location>
        <begin position="1220"/>
        <end position="1252"/>
    </location>
</feature>
<feature type="region of interest" description="Disordered" evidence="4">
    <location>
        <begin position="1"/>
        <end position="216"/>
    </location>
</feature>
<reference evidence="5" key="1">
    <citation type="submission" date="2023-03" db="EMBL/GenBank/DDBJ databases">
        <title>Chromosome-level genomes of two armyworms, Mythimna separata and Mythimna loreyi, provide insights into the biosynthesis and reception of sex pheromones.</title>
        <authorList>
            <person name="Zhao H."/>
        </authorList>
    </citation>
    <scope>NUCLEOTIDE SEQUENCE</scope>
    <source>
        <strain evidence="5">BeijingLab</strain>
        <tissue evidence="5">Pupa</tissue>
    </source>
</reference>
<evidence type="ECO:0000313" key="6">
    <source>
        <dbReference type="Proteomes" id="UP001231518"/>
    </source>
</evidence>
<feature type="region of interest" description="Disordered" evidence="4">
    <location>
        <begin position="370"/>
        <end position="408"/>
    </location>
</feature>
<feature type="compositionally biased region" description="Acidic residues" evidence="4">
    <location>
        <begin position="671"/>
        <end position="695"/>
    </location>
</feature>
<name>A0AAD7YQK6_MYTSE</name>
<feature type="compositionally biased region" description="Basic residues" evidence="4">
    <location>
        <begin position="108"/>
        <end position="117"/>
    </location>
</feature>